<sequence>MFDAPFSDRSQWAAGVSSAYPPNGRNPGDDKLDHLVPGYGPDGDRFTALRESSRSWRTPLVTTEGTAGGFELRPGDRLEASCQVLADQGVWPAIWTWGRDVGPGRPQPGHGEVDVLEYHDDHPGLLELSNHVRPGDPAYLDGLVAPGRWFDVACVFGADSVRWELDGREVYADGRGVGPDWRAWIIVNLSVSAGRRYHRRPRANSRRLSWRCRDLAVRRSGGA</sequence>
<name>E4N609_KITSK</name>
<evidence type="ECO:0008006" key="4">
    <source>
        <dbReference type="Google" id="ProtNLM"/>
    </source>
</evidence>
<dbReference type="Proteomes" id="UP000007076">
    <property type="component" value="Chromosome"/>
</dbReference>
<reference evidence="2 3" key="1">
    <citation type="journal article" date="2010" name="DNA Res.">
        <title>Genome sequence of Kitasatospora setae NBRC 14216T: an evolutionary snapshot of the family Streptomycetaceae.</title>
        <authorList>
            <person name="Ichikawa N."/>
            <person name="Oguchi A."/>
            <person name="Ikeda H."/>
            <person name="Ishikawa J."/>
            <person name="Kitani S."/>
            <person name="Watanabe Y."/>
            <person name="Nakamura S."/>
            <person name="Katano Y."/>
            <person name="Kishi E."/>
            <person name="Sasagawa M."/>
            <person name="Ankai A."/>
            <person name="Fukui S."/>
            <person name="Hashimoto Y."/>
            <person name="Kamata S."/>
            <person name="Otoguro M."/>
            <person name="Tanikawa S."/>
            <person name="Nihira T."/>
            <person name="Horinouchi S."/>
            <person name="Ohnishi Y."/>
            <person name="Hayakawa M."/>
            <person name="Kuzuyama T."/>
            <person name="Arisawa A."/>
            <person name="Nomoto F."/>
            <person name="Miura H."/>
            <person name="Takahashi Y."/>
            <person name="Fujita N."/>
        </authorList>
    </citation>
    <scope>NUCLEOTIDE SEQUENCE [LARGE SCALE GENOMIC DNA]</scope>
    <source>
        <strain evidence="3">ATCC 33774 / DSM 43861 / JCM 3304 / KCC A-0304 / NBRC 14216 / KM-6054</strain>
    </source>
</reference>
<proteinExistence type="predicted"/>
<dbReference type="SUPFAM" id="SSF49899">
    <property type="entry name" value="Concanavalin A-like lectins/glucanases"/>
    <property type="match status" value="1"/>
</dbReference>
<dbReference type="eggNOG" id="COG2273">
    <property type="taxonomic scope" value="Bacteria"/>
</dbReference>
<evidence type="ECO:0000313" key="2">
    <source>
        <dbReference type="EMBL" id="BAJ26640.1"/>
    </source>
</evidence>
<accession>E4N609</accession>
<feature type="region of interest" description="Disordered" evidence="1">
    <location>
        <begin position="1"/>
        <end position="33"/>
    </location>
</feature>
<gene>
    <name evidence="2" type="ordered locus">KSE_08010</name>
</gene>
<dbReference type="PATRIC" id="fig|452652.3.peg.788"/>
<dbReference type="InterPro" id="IPR013320">
    <property type="entry name" value="ConA-like_dom_sf"/>
</dbReference>
<keyword evidence="3" id="KW-1185">Reference proteome</keyword>
<dbReference type="CAZy" id="GH16">
    <property type="family name" value="Glycoside Hydrolase Family 16"/>
</dbReference>
<dbReference type="STRING" id="452652.KSE_08010"/>
<protein>
    <recommendedName>
        <fullName evidence="4">GH16 domain-containing protein</fullName>
    </recommendedName>
</protein>
<evidence type="ECO:0000313" key="3">
    <source>
        <dbReference type="Proteomes" id="UP000007076"/>
    </source>
</evidence>
<dbReference type="Gene3D" id="2.60.120.200">
    <property type="match status" value="1"/>
</dbReference>
<dbReference type="EMBL" id="AP010968">
    <property type="protein sequence ID" value="BAJ26640.1"/>
    <property type="molecule type" value="Genomic_DNA"/>
</dbReference>
<evidence type="ECO:0000256" key="1">
    <source>
        <dbReference type="SAM" id="MobiDB-lite"/>
    </source>
</evidence>
<organism evidence="2 3">
    <name type="scientific">Kitasatospora setae (strain ATCC 33774 / DSM 43861 / JCM 3304 / KCC A-0304 / NBRC 14216 / KM-6054)</name>
    <name type="common">Streptomyces setae</name>
    <dbReference type="NCBI Taxonomy" id="452652"/>
    <lineage>
        <taxon>Bacteria</taxon>
        <taxon>Bacillati</taxon>
        <taxon>Actinomycetota</taxon>
        <taxon>Actinomycetes</taxon>
        <taxon>Kitasatosporales</taxon>
        <taxon>Streptomycetaceae</taxon>
        <taxon>Kitasatospora</taxon>
    </lineage>
</organism>
<dbReference type="AlphaFoldDB" id="E4N609"/>
<dbReference type="KEGG" id="ksk:KSE_08010"/>
<dbReference type="HOGENOM" id="CLU_1089560_0_0_11"/>